<reference evidence="2" key="1">
    <citation type="journal article" date="2014" name="Int. J. Syst. Evol. Microbiol.">
        <title>Complete genome sequence of Corynebacterium casei LMG S-19264T (=DSM 44701T), isolated from a smear-ripened cheese.</title>
        <authorList>
            <consortium name="US DOE Joint Genome Institute (JGI-PGF)"/>
            <person name="Walter F."/>
            <person name="Albersmeier A."/>
            <person name="Kalinowski J."/>
            <person name="Ruckert C."/>
        </authorList>
    </citation>
    <scope>NUCLEOTIDE SEQUENCE</scope>
    <source>
        <strain evidence="2">JCM 3131</strain>
    </source>
</reference>
<dbReference type="Gene3D" id="3.40.50.1820">
    <property type="entry name" value="alpha/beta hydrolase"/>
    <property type="match status" value="1"/>
</dbReference>
<feature type="domain" description="AB hydrolase-1" evidence="1">
    <location>
        <begin position="37"/>
        <end position="276"/>
    </location>
</feature>
<dbReference type="InterPro" id="IPR050471">
    <property type="entry name" value="AB_hydrolase"/>
</dbReference>
<dbReference type="InterPro" id="IPR000073">
    <property type="entry name" value="AB_hydrolase_1"/>
</dbReference>
<dbReference type="AlphaFoldDB" id="A0A918BQ38"/>
<gene>
    <name evidence="2" type="ORF">GCM10010145_60080</name>
</gene>
<protein>
    <recommendedName>
        <fullName evidence="1">AB hydrolase-1 domain-containing protein</fullName>
    </recommendedName>
</protein>
<dbReference type="GO" id="GO:0003824">
    <property type="term" value="F:catalytic activity"/>
    <property type="evidence" value="ECO:0007669"/>
    <property type="project" value="UniProtKB-ARBA"/>
</dbReference>
<organism evidence="2 3">
    <name type="scientific">Streptomyces ruber</name>
    <dbReference type="NCBI Taxonomy" id="83378"/>
    <lineage>
        <taxon>Bacteria</taxon>
        <taxon>Bacillati</taxon>
        <taxon>Actinomycetota</taxon>
        <taxon>Actinomycetes</taxon>
        <taxon>Kitasatosporales</taxon>
        <taxon>Streptomycetaceae</taxon>
        <taxon>Streptomyces</taxon>
    </lineage>
</organism>
<dbReference type="RefSeq" id="WP_189220037.1">
    <property type="nucleotide sequence ID" value="NZ_BMQK01000019.1"/>
</dbReference>
<dbReference type="PANTHER" id="PTHR43433:SF10">
    <property type="entry name" value="AB HYDROLASE-1 DOMAIN-CONTAINING PROTEIN"/>
    <property type="match status" value="1"/>
</dbReference>
<dbReference type="SUPFAM" id="SSF53474">
    <property type="entry name" value="alpha/beta-Hydrolases"/>
    <property type="match status" value="1"/>
</dbReference>
<sequence length="292" mass="31231">MDTLRAGVTAPERLGAERLPDGRLLGWAEWGPHDGTAVLFSPGAATSRHLGFGADALQELGVRLVSLDRPGLGVSTPLPARTLHDFAEDVRVFTELRELGRPLMVAHSQGAPFALACAAAPVISGLAVVSGADEVADGRFADALPGELRNLVDIAVADRDAAEEIFATFTARRMWDLVTAAGPETDLAVYRHPVFAAAYRHALDEAFAQGAGGYAQDTALAMGHWRIDLSSIRVPVDLWYGELDVSHSPDLGAGLADRIPHSVRHLVPGAGGALLWTHHRDVLRTLLRRFRA</sequence>
<keyword evidence="3" id="KW-1185">Reference proteome</keyword>
<evidence type="ECO:0000313" key="2">
    <source>
        <dbReference type="EMBL" id="GGQ82327.1"/>
    </source>
</evidence>
<name>A0A918BQ38_9ACTN</name>
<dbReference type="Pfam" id="PF00561">
    <property type="entry name" value="Abhydrolase_1"/>
    <property type="match status" value="1"/>
</dbReference>
<reference evidence="2" key="2">
    <citation type="submission" date="2020-09" db="EMBL/GenBank/DDBJ databases">
        <authorList>
            <person name="Sun Q."/>
            <person name="Ohkuma M."/>
        </authorList>
    </citation>
    <scope>NUCLEOTIDE SEQUENCE</scope>
    <source>
        <strain evidence="2">JCM 3131</strain>
    </source>
</reference>
<proteinExistence type="predicted"/>
<evidence type="ECO:0000259" key="1">
    <source>
        <dbReference type="Pfam" id="PF00561"/>
    </source>
</evidence>
<accession>A0A918BQ38</accession>
<evidence type="ECO:0000313" key="3">
    <source>
        <dbReference type="Proteomes" id="UP000620156"/>
    </source>
</evidence>
<dbReference type="EMBL" id="BMQK01000019">
    <property type="protein sequence ID" value="GGQ82327.1"/>
    <property type="molecule type" value="Genomic_DNA"/>
</dbReference>
<dbReference type="Proteomes" id="UP000620156">
    <property type="component" value="Unassembled WGS sequence"/>
</dbReference>
<comment type="caution">
    <text evidence="2">The sequence shown here is derived from an EMBL/GenBank/DDBJ whole genome shotgun (WGS) entry which is preliminary data.</text>
</comment>
<dbReference type="PANTHER" id="PTHR43433">
    <property type="entry name" value="HYDROLASE, ALPHA/BETA FOLD FAMILY PROTEIN"/>
    <property type="match status" value="1"/>
</dbReference>
<dbReference type="InterPro" id="IPR029058">
    <property type="entry name" value="AB_hydrolase_fold"/>
</dbReference>